<organism evidence="2 3">
    <name type="scientific">Bifidobacterium animalis subsp. lactis CNCM I-2494</name>
    <dbReference type="NCBI Taxonomy" id="1042403"/>
    <lineage>
        <taxon>Bacteria</taxon>
        <taxon>Bacillati</taxon>
        <taxon>Actinomycetota</taxon>
        <taxon>Actinomycetes</taxon>
        <taxon>Bifidobacteriales</taxon>
        <taxon>Bifidobacteriaceae</taxon>
        <taxon>Bifidobacterium</taxon>
    </lineage>
</organism>
<dbReference type="Gene3D" id="1.10.3210.10">
    <property type="entry name" value="Hypothetical protein af1432"/>
    <property type="match status" value="1"/>
</dbReference>
<evidence type="ECO:0000313" key="2">
    <source>
        <dbReference type="EMBL" id="AEK30188.1"/>
    </source>
</evidence>
<evidence type="ECO:0000259" key="1">
    <source>
        <dbReference type="SMART" id="SM00471"/>
    </source>
</evidence>
<sequence length="232" mass="25903">MPRPMPRAAPVTIATLMSVIASFPSGSMCRHRCLRTNMPPTYIESDYIGKAHASHMQLAAYAGTYQGEGGGMLDDGGIHAIVNAYGADILSHEQMQIERDSLQHGAVTTYEHSIAVACLSVKIADRLHLWHHVNLRSLVRAALLHDYFLYDWHEKDNGSHRLHGFRHPYTAERNARADFELDDIVSNSIRTHMFPLTPIPPKYLEGVIVNIADTLCAIRETLSPSRFHAAKP</sequence>
<dbReference type="GO" id="GO:0016787">
    <property type="term" value="F:hydrolase activity"/>
    <property type="evidence" value="ECO:0007669"/>
    <property type="project" value="UniProtKB-KW"/>
</dbReference>
<protein>
    <submittedName>
        <fullName evidence="2">Hydrolase (HAD superfamily)</fullName>
    </submittedName>
</protein>
<name>A0A806FQK4_BIFAN</name>
<dbReference type="EMBL" id="CP002915">
    <property type="protein sequence ID" value="AEK30188.1"/>
    <property type="molecule type" value="Genomic_DNA"/>
</dbReference>
<accession>A0A806FQK4</accession>
<feature type="domain" description="HD/PDEase" evidence="1">
    <location>
        <begin position="105"/>
        <end position="227"/>
    </location>
</feature>
<dbReference type="InterPro" id="IPR006674">
    <property type="entry name" value="HD_domain"/>
</dbReference>
<dbReference type="SMART" id="SM00471">
    <property type="entry name" value="HDc"/>
    <property type="match status" value="1"/>
</dbReference>
<evidence type="ECO:0000313" key="3">
    <source>
        <dbReference type="Proteomes" id="UP000008394"/>
    </source>
</evidence>
<proteinExistence type="predicted"/>
<dbReference type="AlphaFoldDB" id="A0A806FQK4"/>
<dbReference type="Pfam" id="PF01966">
    <property type="entry name" value="HD"/>
    <property type="match status" value="1"/>
</dbReference>
<keyword evidence="2" id="KW-0378">Hydrolase</keyword>
<gene>
    <name evidence="2" type="ORF">BALAC2494_01579</name>
</gene>
<reference evidence="2 3" key="1">
    <citation type="journal article" date="2011" name="J. Bacteriol.">
        <title>Genome Sequence of the Probiotic Strain Bifidobacterium animalis subsp. lactis CNCM I-2494.</title>
        <authorList>
            <person name="Chervaux C."/>
            <person name="Grimaldi C."/>
            <person name="Bolotin A."/>
            <person name="Quinquis B."/>
            <person name="Legrain-Raspaud S."/>
            <person name="van Hylckama Vlieg J.E."/>
            <person name="Denariaz G."/>
            <person name="Smokvina T."/>
        </authorList>
    </citation>
    <scope>NUCLEOTIDE SEQUENCE [LARGE SCALE GENOMIC DNA]</scope>
    <source>
        <strain evidence="2 3">CNCM I-2494</strain>
    </source>
</reference>
<dbReference type="KEGG" id="bnm:BALAC2494_01579"/>
<dbReference type="InterPro" id="IPR003607">
    <property type="entry name" value="HD/PDEase_dom"/>
</dbReference>
<dbReference type="CDD" id="cd00077">
    <property type="entry name" value="HDc"/>
    <property type="match status" value="1"/>
</dbReference>
<dbReference type="SUPFAM" id="SSF109604">
    <property type="entry name" value="HD-domain/PDEase-like"/>
    <property type="match status" value="1"/>
</dbReference>
<dbReference type="Proteomes" id="UP000008394">
    <property type="component" value="Chromosome"/>
</dbReference>